<dbReference type="EMBL" id="JABFAC010000005">
    <property type="protein sequence ID" value="MBA0613323.1"/>
    <property type="molecule type" value="Genomic_DNA"/>
</dbReference>
<name>A0A7J8RIC0_GOSDV</name>
<accession>A0A7J8RIC0</accession>
<gene>
    <name evidence="1" type="ORF">Godav_013778</name>
</gene>
<reference evidence="1 2" key="1">
    <citation type="journal article" date="2019" name="Genome Biol. Evol.">
        <title>Insights into the evolution of the New World diploid cottons (Gossypium, subgenus Houzingenia) based on genome sequencing.</title>
        <authorList>
            <person name="Grover C.E."/>
            <person name="Arick M.A. 2nd"/>
            <person name="Thrash A."/>
            <person name="Conover J.L."/>
            <person name="Sanders W.S."/>
            <person name="Peterson D.G."/>
            <person name="Frelichowski J.E."/>
            <person name="Scheffler J.A."/>
            <person name="Scheffler B.E."/>
            <person name="Wendel J.F."/>
        </authorList>
    </citation>
    <scope>NUCLEOTIDE SEQUENCE [LARGE SCALE GENOMIC DNA]</scope>
    <source>
        <strain evidence="1">27</strain>
        <tissue evidence="1">Leaf</tissue>
    </source>
</reference>
<sequence>MFMGVVATGDKTWGPSSGTLRRKKMRYQLHVLKIEGRNPQSKLEGMQDCLVK</sequence>
<keyword evidence="2" id="KW-1185">Reference proteome</keyword>
<dbReference type="AlphaFoldDB" id="A0A7J8RIC0"/>
<evidence type="ECO:0000313" key="1">
    <source>
        <dbReference type="EMBL" id="MBA0613323.1"/>
    </source>
</evidence>
<evidence type="ECO:0000313" key="2">
    <source>
        <dbReference type="Proteomes" id="UP000593561"/>
    </source>
</evidence>
<comment type="caution">
    <text evidence="1">The sequence shown here is derived from an EMBL/GenBank/DDBJ whole genome shotgun (WGS) entry which is preliminary data.</text>
</comment>
<protein>
    <submittedName>
        <fullName evidence="1">Uncharacterized protein</fullName>
    </submittedName>
</protein>
<organism evidence="1 2">
    <name type="scientific">Gossypium davidsonii</name>
    <name type="common">Davidson's cotton</name>
    <name type="synonym">Gossypium klotzschianum subsp. davidsonii</name>
    <dbReference type="NCBI Taxonomy" id="34287"/>
    <lineage>
        <taxon>Eukaryota</taxon>
        <taxon>Viridiplantae</taxon>
        <taxon>Streptophyta</taxon>
        <taxon>Embryophyta</taxon>
        <taxon>Tracheophyta</taxon>
        <taxon>Spermatophyta</taxon>
        <taxon>Magnoliopsida</taxon>
        <taxon>eudicotyledons</taxon>
        <taxon>Gunneridae</taxon>
        <taxon>Pentapetalae</taxon>
        <taxon>rosids</taxon>
        <taxon>malvids</taxon>
        <taxon>Malvales</taxon>
        <taxon>Malvaceae</taxon>
        <taxon>Malvoideae</taxon>
        <taxon>Gossypium</taxon>
    </lineage>
</organism>
<dbReference type="Proteomes" id="UP000593561">
    <property type="component" value="Unassembled WGS sequence"/>
</dbReference>
<proteinExistence type="predicted"/>